<dbReference type="Pfam" id="PF13902">
    <property type="entry name" value="R3H-assoc"/>
    <property type="match status" value="1"/>
</dbReference>
<evidence type="ECO:0000313" key="3">
    <source>
        <dbReference type="EMBL" id="KAK4872061.1"/>
    </source>
</evidence>
<feature type="domain" description="R3H-associated N-terminal" evidence="2">
    <location>
        <begin position="58"/>
        <end position="132"/>
    </location>
</feature>
<accession>A0AAN7P1E2</accession>
<evidence type="ECO:0000259" key="2">
    <source>
        <dbReference type="Pfam" id="PF13902"/>
    </source>
</evidence>
<protein>
    <recommendedName>
        <fullName evidence="2">R3H-associated N-terminal domain-containing protein</fullName>
    </recommendedName>
</protein>
<dbReference type="AlphaFoldDB" id="A0AAN7P1E2"/>
<feature type="region of interest" description="Disordered" evidence="1">
    <location>
        <begin position="1"/>
        <end position="34"/>
    </location>
</feature>
<evidence type="ECO:0000313" key="4">
    <source>
        <dbReference type="Proteomes" id="UP001353858"/>
    </source>
</evidence>
<name>A0AAN7P1E2_9COLE</name>
<dbReference type="PANTHER" id="PTHR32019:SF2">
    <property type="entry name" value="R3H DOMAIN-CONTAINING PROTEIN 4"/>
    <property type="match status" value="1"/>
</dbReference>
<organism evidence="3 4">
    <name type="scientific">Aquatica leii</name>
    <dbReference type="NCBI Taxonomy" id="1421715"/>
    <lineage>
        <taxon>Eukaryota</taxon>
        <taxon>Metazoa</taxon>
        <taxon>Ecdysozoa</taxon>
        <taxon>Arthropoda</taxon>
        <taxon>Hexapoda</taxon>
        <taxon>Insecta</taxon>
        <taxon>Pterygota</taxon>
        <taxon>Neoptera</taxon>
        <taxon>Endopterygota</taxon>
        <taxon>Coleoptera</taxon>
        <taxon>Polyphaga</taxon>
        <taxon>Elateriformia</taxon>
        <taxon>Elateroidea</taxon>
        <taxon>Lampyridae</taxon>
        <taxon>Luciolinae</taxon>
        <taxon>Aquatica</taxon>
    </lineage>
</organism>
<dbReference type="Proteomes" id="UP001353858">
    <property type="component" value="Unassembled WGS sequence"/>
</dbReference>
<dbReference type="InterPro" id="IPR039629">
    <property type="entry name" value="R3HDM4"/>
</dbReference>
<dbReference type="PANTHER" id="PTHR32019">
    <property type="entry name" value="R3H DOMAIN-CONTAINING PROTEIN 4"/>
    <property type="match status" value="1"/>
</dbReference>
<proteinExistence type="predicted"/>
<dbReference type="SUPFAM" id="SSF82708">
    <property type="entry name" value="R3H domain"/>
    <property type="match status" value="1"/>
</dbReference>
<evidence type="ECO:0000256" key="1">
    <source>
        <dbReference type="SAM" id="MobiDB-lite"/>
    </source>
</evidence>
<reference evidence="4" key="1">
    <citation type="submission" date="2023-01" db="EMBL/GenBank/DDBJ databases">
        <title>Key to firefly adult light organ development and bioluminescence: homeobox transcription factors regulate luciferase expression and transportation to peroxisome.</title>
        <authorList>
            <person name="Fu X."/>
        </authorList>
    </citation>
    <scope>NUCLEOTIDE SEQUENCE [LARGE SCALE GENOMIC DNA]</scope>
</reference>
<feature type="compositionally biased region" description="Polar residues" evidence="1">
    <location>
        <begin position="15"/>
        <end position="34"/>
    </location>
</feature>
<keyword evidence="4" id="KW-1185">Reference proteome</keyword>
<dbReference type="InterPro" id="IPR025952">
    <property type="entry name" value="R3H-assoc_dom"/>
</dbReference>
<dbReference type="EMBL" id="JARPUR010000008">
    <property type="protein sequence ID" value="KAK4872061.1"/>
    <property type="molecule type" value="Genomic_DNA"/>
</dbReference>
<sequence length="243" mass="28347">MTVTKGRRQAYVYPDSNNASDTETLHLPSTSNSDVESERNFVVNRVATVVCLTDFCYIKKNAGRRKQRRFNNRTELQVLSEEEETEHGIKLMEDYKSPFARVLENESNLRRWNEFINLSEEEQRTLLEFVPEEIRSYVTNKHTPRISSRIKRAMKVKKNLSMDMVEKLENEVVNYFLCSPEGVFVSSPPTSFERLLLHAIAQYHCLKSISLINVKRSVEVTCDAVELWKPMQEPFCNFVRQLG</sequence>
<gene>
    <name evidence="3" type="ORF">RN001_016185</name>
</gene>
<comment type="caution">
    <text evidence="3">The sequence shown here is derived from an EMBL/GenBank/DDBJ whole genome shotgun (WGS) entry which is preliminary data.</text>
</comment>
<dbReference type="GO" id="GO:0003676">
    <property type="term" value="F:nucleic acid binding"/>
    <property type="evidence" value="ECO:0007669"/>
    <property type="project" value="InterPro"/>
</dbReference>
<dbReference type="InterPro" id="IPR036867">
    <property type="entry name" value="R3H_dom_sf"/>
</dbReference>